<organism evidence="2">
    <name type="scientific">Brevibacillus laterosporus</name>
    <name type="common">Bacillus laterosporus</name>
    <dbReference type="NCBI Taxonomy" id="1465"/>
    <lineage>
        <taxon>Bacteria</taxon>
        <taxon>Bacillati</taxon>
        <taxon>Bacillota</taxon>
        <taxon>Bacilli</taxon>
        <taxon>Bacillales</taxon>
        <taxon>Paenibacillaceae</taxon>
        <taxon>Brevibacillus</taxon>
    </lineage>
</organism>
<name>A0A0F7BY49_BRELA</name>
<feature type="domain" description="DUF7660" evidence="1">
    <location>
        <begin position="12"/>
        <end position="84"/>
    </location>
</feature>
<dbReference type="EMBL" id="CP011074">
    <property type="protein sequence ID" value="AKF92333.1"/>
    <property type="molecule type" value="Genomic_DNA"/>
</dbReference>
<dbReference type="AlphaFoldDB" id="A0A0F7BY49"/>
<proteinExistence type="predicted"/>
<dbReference type="InterPro" id="IPR056077">
    <property type="entry name" value="DUF7660"/>
</dbReference>
<dbReference type="Pfam" id="PF24693">
    <property type="entry name" value="DUF7660"/>
    <property type="match status" value="1"/>
</dbReference>
<sequence length="84" mass="9870">MDIQDVLEKVETKDDFIKFVYSLMKDLKENPNDWANTSLEDYFFGIARWVDDMKGLTIDPEEDSSEDYDWSLAATILFVGSRYE</sequence>
<accession>A0A0F7BY49</accession>
<evidence type="ECO:0000259" key="1">
    <source>
        <dbReference type="Pfam" id="PF24693"/>
    </source>
</evidence>
<gene>
    <name evidence="2" type="ORF">EX87_00585</name>
</gene>
<dbReference type="RefSeq" id="WP_031410843.1">
    <property type="nucleotide sequence ID" value="NZ_CP011074.1"/>
</dbReference>
<evidence type="ECO:0000313" key="2">
    <source>
        <dbReference type="EMBL" id="AKF92333.1"/>
    </source>
</evidence>
<reference evidence="2" key="1">
    <citation type="submission" date="2015-03" db="EMBL/GenBank/DDBJ databases">
        <title>MIGS Cultured Bacterial/Archaeal sample from Brevibacillus laterosporus.</title>
        <authorList>
            <person name="Zeng D."/>
            <person name="Zhu L."/>
            <person name="Dong G."/>
            <person name="Ye W."/>
            <person name="Ren D."/>
            <person name="Wu L."/>
            <person name="Xu J."/>
            <person name="Li G."/>
            <person name="Guo L."/>
        </authorList>
    </citation>
    <scope>NUCLEOTIDE SEQUENCE</scope>
    <source>
        <strain evidence="2">B9</strain>
    </source>
</reference>
<protein>
    <recommendedName>
        <fullName evidence="1">DUF7660 domain-containing protein</fullName>
    </recommendedName>
</protein>